<dbReference type="Proteomes" id="UP000287651">
    <property type="component" value="Unassembled WGS sequence"/>
</dbReference>
<protein>
    <submittedName>
        <fullName evidence="1">Uncharacterized protein</fullName>
    </submittedName>
</protein>
<gene>
    <name evidence="1" type="ORF">B296_00024167</name>
</gene>
<accession>A0A426YPZ4</accession>
<feature type="non-terminal residue" evidence="1">
    <location>
        <position position="1"/>
    </location>
</feature>
<name>A0A426YPZ4_ENSVE</name>
<sequence length="93" mass="10025">RARLSFSQKDALALFPHPHYVATVALVQAAAALARWQWALRSAPLPLLATALAVDYSPLRASCCKRLSPLQGGQLCRGPWSQPVTPLQGLGHN</sequence>
<evidence type="ECO:0000313" key="1">
    <source>
        <dbReference type="EMBL" id="RRT53795.1"/>
    </source>
</evidence>
<proteinExistence type="predicted"/>
<dbReference type="AlphaFoldDB" id="A0A426YPZ4"/>
<evidence type="ECO:0000313" key="2">
    <source>
        <dbReference type="Proteomes" id="UP000287651"/>
    </source>
</evidence>
<organism evidence="1 2">
    <name type="scientific">Ensete ventricosum</name>
    <name type="common">Abyssinian banana</name>
    <name type="synonym">Musa ensete</name>
    <dbReference type="NCBI Taxonomy" id="4639"/>
    <lineage>
        <taxon>Eukaryota</taxon>
        <taxon>Viridiplantae</taxon>
        <taxon>Streptophyta</taxon>
        <taxon>Embryophyta</taxon>
        <taxon>Tracheophyta</taxon>
        <taxon>Spermatophyta</taxon>
        <taxon>Magnoliopsida</taxon>
        <taxon>Liliopsida</taxon>
        <taxon>Zingiberales</taxon>
        <taxon>Musaceae</taxon>
        <taxon>Ensete</taxon>
    </lineage>
</organism>
<reference evidence="1 2" key="1">
    <citation type="journal article" date="2014" name="Agronomy (Basel)">
        <title>A Draft Genome Sequence for Ensete ventricosum, the Drought-Tolerant Tree Against Hunger.</title>
        <authorList>
            <person name="Harrison J."/>
            <person name="Moore K.A."/>
            <person name="Paszkiewicz K."/>
            <person name="Jones T."/>
            <person name="Grant M."/>
            <person name="Ambacheew D."/>
            <person name="Muzemil S."/>
            <person name="Studholme D.J."/>
        </authorList>
    </citation>
    <scope>NUCLEOTIDE SEQUENCE [LARGE SCALE GENOMIC DNA]</scope>
</reference>
<dbReference type="EMBL" id="AMZH03010938">
    <property type="protein sequence ID" value="RRT53795.1"/>
    <property type="molecule type" value="Genomic_DNA"/>
</dbReference>
<comment type="caution">
    <text evidence="1">The sequence shown here is derived from an EMBL/GenBank/DDBJ whole genome shotgun (WGS) entry which is preliminary data.</text>
</comment>